<name>A0A0F7STW7_PHARH</name>
<dbReference type="InterPro" id="IPR050266">
    <property type="entry name" value="AB_hydrolase_sf"/>
</dbReference>
<proteinExistence type="predicted"/>
<accession>A0A0F7STW7</accession>
<dbReference type="InterPro" id="IPR029058">
    <property type="entry name" value="AB_hydrolase_fold"/>
</dbReference>
<dbReference type="PANTHER" id="PTHR43798:SF33">
    <property type="entry name" value="HYDROLASE, PUTATIVE (AFU_ORTHOLOGUE AFUA_2G14860)-RELATED"/>
    <property type="match status" value="1"/>
</dbReference>
<evidence type="ECO:0000313" key="2">
    <source>
        <dbReference type="EMBL" id="CED84931.1"/>
    </source>
</evidence>
<dbReference type="GO" id="GO:0016020">
    <property type="term" value="C:membrane"/>
    <property type="evidence" value="ECO:0007669"/>
    <property type="project" value="TreeGrafter"/>
</dbReference>
<dbReference type="PANTHER" id="PTHR43798">
    <property type="entry name" value="MONOACYLGLYCEROL LIPASE"/>
    <property type="match status" value="1"/>
</dbReference>
<dbReference type="AlphaFoldDB" id="A0A0F7STW7"/>
<keyword evidence="2" id="KW-0378">Hydrolase</keyword>
<dbReference type="Gene3D" id="3.40.50.1820">
    <property type="entry name" value="alpha/beta hydrolase"/>
    <property type="match status" value="1"/>
</dbReference>
<feature type="domain" description="AB hydrolase-1" evidence="1">
    <location>
        <begin position="27"/>
        <end position="259"/>
    </location>
</feature>
<dbReference type="EMBL" id="LN483332">
    <property type="protein sequence ID" value="CED84931.1"/>
    <property type="molecule type" value="Genomic_DNA"/>
</dbReference>
<dbReference type="SUPFAM" id="SSF53474">
    <property type="entry name" value="alpha/beta-Hydrolases"/>
    <property type="match status" value="1"/>
</dbReference>
<reference evidence="2" key="1">
    <citation type="submission" date="2014-08" db="EMBL/GenBank/DDBJ databases">
        <authorList>
            <person name="Sharma Rahul"/>
            <person name="Thines Marco"/>
        </authorList>
    </citation>
    <scope>NUCLEOTIDE SEQUENCE</scope>
</reference>
<dbReference type="GO" id="GO:0016787">
    <property type="term" value="F:hydrolase activity"/>
    <property type="evidence" value="ECO:0007669"/>
    <property type="project" value="UniProtKB-KW"/>
</dbReference>
<protein>
    <submittedName>
        <fullName evidence="2">Soluble epoxide hydrolase</fullName>
    </submittedName>
</protein>
<organism evidence="2">
    <name type="scientific">Phaffia rhodozyma</name>
    <name type="common">Yeast</name>
    <name type="synonym">Xanthophyllomyces dendrorhous</name>
    <dbReference type="NCBI Taxonomy" id="264483"/>
    <lineage>
        <taxon>Eukaryota</taxon>
        <taxon>Fungi</taxon>
        <taxon>Dikarya</taxon>
        <taxon>Basidiomycota</taxon>
        <taxon>Agaricomycotina</taxon>
        <taxon>Tremellomycetes</taxon>
        <taxon>Cystofilobasidiales</taxon>
        <taxon>Mrakiaceae</taxon>
        <taxon>Phaffia</taxon>
    </lineage>
</organism>
<sequence>MSITEFLELPEGKIAYDDTGSKSDQVIICVPGIGDLRQATRHLTPKLAQAGYRVINMDIRGHGESGTTFSSYTAATVGSDIVALLDHLDVHDAIILGNSAAGGSAVWAAAHSPLRIKSLLLCGPFVRDIPVNFVVKGILWACMYQSWGAGFWKVYYKTLFKAHPPPDLKQYAIKLHANLCEPGRLQALQAMMWASKADCESCIPQVRAKTVVLMGSQDPDFSDPAAEARHVAEALSGTVRMVNEAGHYPHVEDHAAVLEVLQELA</sequence>
<dbReference type="Pfam" id="PF12697">
    <property type="entry name" value="Abhydrolase_6"/>
    <property type="match status" value="1"/>
</dbReference>
<dbReference type="PRINTS" id="PR00111">
    <property type="entry name" value="ABHYDROLASE"/>
</dbReference>
<evidence type="ECO:0000259" key="1">
    <source>
        <dbReference type="Pfam" id="PF12697"/>
    </source>
</evidence>
<dbReference type="InterPro" id="IPR000073">
    <property type="entry name" value="AB_hydrolase_1"/>
</dbReference>